<dbReference type="PANTHER" id="PTHR18952:SF270">
    <property type="entry name" value="CARBONIC ANHYDRASE"/>
    <property type="match status" value="1"/>
</dbReference>
<comment type="function">
    <text evidence="4">Reversible hydration of carbon dioxide.</text>
</comment>
<dbReference type="GeneID" id="108743481"/>
<name>A0A7F5RCB1_AGRPL</name>
<evidence type="ECO:0000256" key="4">
    <source>
        <dbReference type="RuleBase" id="RU367011"/>
    </source>
</evidence>
<proteinExistence type="inferred from homology"/>
<dbReference type="PROSITE" id="PS51144">
    <property type="entry name" value="ALPHA_CA_2"/>
    <property type="match status" value="1"/>
</dbReference>
<evidence type="ECO:0000313" key="7">
    <source>
        <dbReference type="RefSeq" id="XP_025833613.1"/>
    </source>
</evidence>
<dbReference type="InterPro" id="IPR001148">
    <property type="entry name" value="CA_dom"/>
</dbReference>
<comment type="cofactor">
    <cofactor evidence="4">
        <name>Zn(2+)</name>
        <dbReference type="ChEBI" id="CHEBI:29105"/>
    </cofactor>
</comment>
<comment type="catalytic activity">
    <reaction evidence="4">
        <text>hydrogencarbonate + H(+) = CO2 + H2O</text>
        <dbReference type="Rhea" id="RHEA:10748"/>
        <dbReference type="ChEBI" id="CHEBI:15377"/>
        <dbReference type="ChEBI" id="CHEBI:15378"/>
        <dbReference type="ChEBI" id="CHEBI:16526"/>
        <dbReference type="ChEBI" id="CHEBI:17544"/>
        <dbReference type="EC" id="4.2.1.1"/>
    </reaction>
</comment>
<organism evidence="6 7">
    <name type="scientific">Agrilus planipennis</name>
    <name type="common">Emerald ash borer</name>
    <name type="synonym">Agrilus marcopoli</name>
    <dbReference type="NCBI Taxonomy" id="224129"/>
    <lineage>
        <taxon>Eukaryota</taxon>
        <taxon>Metazoa</taxon>
        <taxon>Ecdysozoa</taxon>
        <taxon>Arthropoda</taxon>
        <taxon>Hexapoda</taxon>
        <taxon>Insecta</taxon>
        <taxon>Pterygota</taxon>
        <taxon>Neoptera</taxon>
        <taxon>Endopterygota</taxon>
        <taxon>Coleoptera</taxon>
        <taxon>Polyphaga</taxon>
        <taxon>Elateriformia</taxon>
        <taxon>Buprestoidea</taxon>
        <taxon>Buprestidae</taxon>
        <taxon>Agrilinae</taxon>
        <taxon>Agrilus</taxon>
    </lineage>
</organism>
<dbReference type="SUPFAM" id="SSF51069">
    <property type="entry name" value="Carbonic anhydrase"/>
    <property type="match status" value="1"/>
</dbReference>
<dbReference type="OrthoDB" id="429145at2759"/>
<dbReference type="KEGG" id="apln:108743481"/>
<feature type="signal peptide" evidence="4">
    <location>
        <begin position="1"/>
        <end position="17"/>
    </location>
</feature>
<dbReference type="Proteomes" id="UP000192223">
    <property type="component" value="Unplaced"/>
</dbReference>
<dbReference type="InParanoid" id="A0A7F5RCB1"/>
<dbReference type="InterPro" id="IPR036398">
    <property type="entry name" value="CA_dom_sf"/>
</dbReference>
<evidence type="ECO:0000313" key="6">
    <source>
        <dbReference type="Proteomes" id="UP000192223"/>
    </source>
</evidence>
<dbReference type="GO" id="GO:0008270">
    <property type="term" value="F:zinc ion binding"/>
    <property type="evidence" value="ECO:0007669"/>
    <property type="project" value="UniProtKB-UniRule"/>
</dbReference>
<evidence type="ECO:0000259" key="5">
    <source>
        <dbReference type="PROSITE" id="PS51144"/>
    </source>
</evidence>
<keyword evidence="6" id="KW-1185">Reference proteome</keyword>
<dbReference type="AlphaFoldDB" id="A0A7F5RCB1"/>
<gene>
    <name evidence="7" type="primary">LOC108743481</name>
</gene>
<dbReference type="SMART" id="SM01057">
    <property type="entry name" value="Carb_anhydrase"/>
    <property type="match status" value="1"/>
</dbReference>
<keyword evidence="4" id="KW-0732">Signal</keyword>
<dbReference type="Gene3D" id="3.10.200.10">
    <property type="entry name" value="Alpha carbonic anhydrase"/>
    <property type="match status" value="1"/>
</dbReference>
<dbReference type="RefSeq" id="XP_025833613.1">
    <property type="nucleotide sequence ID" value="XM_025977828.1"/>
</dbReference>
<dbReference type="InterPro" id="IPR023561">
    <property type="entry name" value="Carbonic_anhydrase_a-class"/>
</dbReference>
<dbReference type="InterPro" id="IPR018338">
    <property type="entry name" value="Carbonic_anhydrase_a-class_CS"/>
</dbReference>
<evidence type="ECO:0000256" key="1">
    <source>
        <dbReference type="ARBA" id="ARBA00010718"/>
    </source>
</evidence>
<reference evidence="7" key="1">
    <citation type="submission" date="2025-08" db="UniProtKB">
        <authorList>
            <consortium name="RefSeq"/>
        </authorList>
    </citation>
    <scope>IDENTIFICATION</scope>
    <source>
        <tissue evidence="7">Entire body</tissue>
    </source>
</reference>
<protein>
    <recommendedName>
        <fullName evidence="4">Carbonic anhydrase</fullName>
        <ecNumber evidence="4">4.2.1.1</ecNumber>
    </recommendedName>
</protein>
<comment type="similarity">
    <text evidence="1 4">Belongs to the alpha-carbonic anhydrase family.</text>
</comment>
<accession>A0A7F5RCB1</accession>
<dbReference type="PROSITE" id="PS00162">
    <property type="entry name" value="ALPHA_CA_1"/>
    <property type="match status" value="1"/>
</dbReference>
<dbReference type="GO" id="GO:0004089">
    <property type="term" value="F:carbonate dehydratase activity"/>
    <property type="evidence" value="ECO:0007669"/>
    <property type="project" value="UniProtKB-UniRule"/>
</dbReference>
<dbReference type="Pfam" id="PF00194">
    <property type="entry name" value="Carb_anhydrase"/>
    <property type="match status" value="1"/>
</dbReference>
<feature type="domain" description="Alpha-carbonic anhydrase" evidence="5">
    <location>
        <begin position="18"/>
        <end position="262"/>
    </location>
</feature>
<keyword evidence="3 4" id="KW-0862">Zinc</keyword>
<dbReference type="PANTHER" id="PTHR18952">
    <property type="entry name" value="CARBONIC ANHYDRASE"/>
    <property type="match status" value="1"/>
</dbReference>
<dbReference type="EC" id="4.2.1.1" evidence="4"/>
<dbReference type="GO" id="GO:0005737">
    <property type="term" value="C:cytoplasm"/>
    <property type="evidence" value="ECO:0007669"/>
    <property type="project" value="TreeGrafter"/>
</dbReference>
<keyword evidence="4" id="KW-0456">Lyase</keyword>
<dbReference type="CDD" id="cd00326">
    <property type="entry name" value="alpha_CA"/>
    <property type="match status" value="1"/>
</dbReference>
<keyword evidence="2 4" id="KW-0479">Metal-binding</keyword>
<evidence type="ECO:0000256" key="3">
    <source>
        <dbReference type="ARBA" id="ARBA00022833"/>
    </source>
</evidence>
<evidence type="ECO:0000256" key="2">
    <source>
        <dbReference type="ARBA" id="ARBA00022723"/>
    </source>
</evidence>
<sequence>MVQFLGFLVLTFGAAFASHWSYDNQTVWPELCNSGTRQSPINIQTSSTKQTYLLPFIFTGYSERFFANVTNTGHTVKINLQNNGKVPTVERGGLPGTYALDSVHFHWNSEHTINGYRYPAELHAVHYNVQYGNLDNATIRENGLAVFSILFEISSDDDKYFSPIMKVIEKVDNTVGMTAQTNESFSPDIFFPRDTSGYYRYIGSLTTPDCNEGVIWTLFTNTLHISESQVSYFTSMWSETGLLTENYRTQQPINGRPVYEKISPLPKVITIVTSNASKVAYIKLLMLFSIIYLYLK</sequence>
<feature type="chain" id="PRO_5029037944" description="Carbonic anhydrase" evidence="4">
    <location>
        <begin position="18"/>
        <end position="296"/>
    </location>
</feature>